<reference evidence="1 2" key="1">
    <citation type="submission" date="2016-07" db="EMBL/GenBank/DDBJ databases">
        <title>Bacillus oceanisediminis whole genome.</title>
        <authorList>
            <person name="Pal Y."/>
            <person name="Verma A."/>
            <person name="Mual P."/>
            <person name="Srinivasan K."/>
        </authorList>
    </citation>
    <scope>NUCLEOTIDE SEQUENCE [LARGE SCALE GENOMIC DNA]</scope>
    <source>
        <strain evidence="1 2">Bhandara28</strain>
    </source>
</reference>
<dbReference type="RefSeq" id="WP_009335677.1">
    <property type="nucleotide sequence ID" value="NZ_MBRJ01000077.1"/>
</dbReference>
<evidence type="ECO:0000313" key="1">
    <source>
        <dbReference type="EMBL" id="OHX39618.1"/>
    </source>
</evidence>
<accession>A0ABX3CK57</accession>
<organism evidence="1 2">
    <name type="scientific">Cytobacillus oceanisediminis</name>
    <dbReference type="NCBI Taxonomy" id="665099"/>
    <lineage>
        <taxon>Bacteria</taxon>
        <taxon>Bacillati</taxon>
        <taxon>Bacillota</taxon>
        <taxon>Bacilli</taxon>
        <taxon>Bacillales</taxon>
        <taxon>Bacillaceae</taxon>
        <taxon>Cytobacillus</taxon>
    </lineage>
</organism>
<sequence length="216" mass="25464">MGRNVIDLQINIKADQKVSYEEGLEALKKHPDVSKLNIQYLSSINELLDLLDITRAAFERNILENEKIKTGVRHLNVTGSNFPRTRIYIGAVDLIEYLVMYCGLTYWKKEHVGLNRYQLTGYKNKQITNQDIEYLAKTLFEGRLKSTKHIEEEFKRTRRIVSRLTNIMESITFAFPDSQRQLRRFVFAPNENVDQIEDYFSNYKSYENKIVKIIED</sequence>
<proteinExistence type="predicted"/>
<keyword evidence="2" id="KW-1185">Reference proteome</keyword>
<evidence type="ECO:0000313" key="2">
    <source>
        <dbReference type="Proteomes" id="UP000180194"/>
    </source>
</evidence>
<dbReference type="EMBL" id="MBRJ01000077">
    <property type="protein sequence ID" value="OHX39618.1"/>
    <property type="molecule type" value="Genomic_DNA"/>
</dbReference>
<protein>
    <submittedName>
        <fullName evidence="1">Uncharacterized protein</fullName>
    </submittedName>
</protein>
<dbReference type="Proteomes" id="UP000180194">
    <property type="component" value="Unassembled WGS sequence"/>
</dbReference>
<name>A0ABX3CK57_9BACI</name>
<comment type="caution">
    <text evidence="1">The sequence shown here is derived from an EMBL/GenBank/DDBJ whole genome shotgun (WGS) entry which is preliminary data.</text>
</comment>
<gene>
    <name evidence="1" type="ORF">BBV17_29625</name>
</gene>